<feature type="compositionally biased region" description="Gly residues" evidence="3">
    <location>
        <begin position="273"/>
        <end position="286"/>
    </location>
</feature>
<dbReference type="SUPFAM" id="SSF51120">
    <property type="entry name" value="beta-Roll"/>
    <property type="match status" value="5"/>
</dbReference>
<dbReference type="Proteomes" id="UP000058012">
    <property type="component" value="Unassembled WGS sequence"/>
</dbReference>
<feature type="compositionally biased region" description="Polar residues" evidence="3">
    <location>
        <begin position="625"/>
        <end position="634"/>
    </location>
</feature>
<dbReference type="EMBL" id="LLZS01000006">
    <property type="protein sequence ID" value="KUR71633.1"/>
    <property type="molecule type" value="Genomic_DNA"/>
</dbReference>
<dbReference type="AlphaFoldDB" id="A0A117UVJ8"/>
<dbReference type="OrthoDB" id="7501316at2"/>
<comment type="caution">
    <text evidence="4">The sequence shown here is derived from an EMBL/GenBank/DDBJ whole genome shotgun (WGS) entry which is preliminary data.</text>
</comment>
<organism evidence="4 5">
    <name type="scientific">Novosphingobium fuchskuhlense</name>
    <dbReference type="NCBI Taxonomy" id="1117702"/>
    <lineage>
        <taxon>Bacteria</taxon>
        <taxon>Pseudomonadati</taxon>
        <taxon>Pseudomonadota</taxon>
        <taxon>Alphaproteobacteria</taxon>
        <taxon>Sphingomonadales</taxon>
        <taxon>Sphingomonadaceae</taxon>
        <taxon>Novosphingobium</taxon>
    </lineage>
</organism>
<dbReference type="Pfam" id="PF00353">
    <property type="entry name" value="HemolysinCabind"/>
    <property type="match status" value="5"/>
</dbReference>
<proteinExistence type="predicted"/>
<keyword evidence="2" id="KW-0964">Secreted</keyword>
<dbReference type="Gene3D" id="2.150.10.10">
    <property type="entry name" value="Serralysin-like metalloprotease, C-terminal"/>
    <property type="match status" value="3"/>
</dbReference>
<dbReference type="InterPro" id="IPR001343">
    <property type="entry name" value="Hemolysn_Ca-bd"/>
</dbReference>
<dbReference type="PANTHER" id="PTHR38340">
    <property type="entry name" value="S-LAYER PROTEIN"/>
    <property type="match status" value="1"/>
</dbReference>
<evidence type="ECO:0000256" key="1">
    <source>
        <dbReference type="ARBA" id="ARBA00004613"/>
    </source>
</evidence>
<dbReference type="InterPro" id="IPR011049">
    <property type="entry name" value="Serralysin-like_metalloprot_C"/>
</dbReference>
<accession>A0A117UVJ8</accession>
<evidence type="ECO:0008006" key="6">
    <source>
        <dbReference type="Google" id="ProtNLM"/>
    </source>
</evidence>
<dbReference type="NCBIfam" id="NF038133">
    <property type="entry name" value="choice_anch_L"/>
    <property type="match status" value="1"/>
</dbReference>
<dbReference type="GO" id="GO:0005509">
    <property type="term" value="F:calcium ion binding"/>
    <property type="evidence" value="ECO:0007669"/>
    <property type="project" value="InterPro"/>
</dbReference>
<protein>
    <recommendedName>
        <fullName evidence="6">Calcium-binding protein</fullName>
    </recommendedName>
</protein>
<gene>
    <name evidence="4" type="ORF">AQZ52_08435</name>
</gene>
<feature type="region of interest" description="Disordered" evidence="3">
    <location>
        <begin position="623"/>
        <end position="665"/>
    </location>
</feature>
<evidence type="ECO:0000313" key="5">
    <source>
        <dbReference type="Proteomes" id="UP000058012"/>
    </source>
</evidence>
<name>A0A117UVJ8_9SPHN</name>
<sequence>MATFQNYDPSTDPSLTPVSLITALIAGTTTLTAADFTDITITGKPASTNFYDGSIAQLGIGAGLLLTTGGTPGPTNNSTGFSVNNGLPGDPQLDAILAGTKSFDATELHFTLNVSDTAVNSLQFSVVFGSEEYPEFVDSYPDIAAVFVNGKNYALFNNEASKPLSVSSNNLSAGNFQNNAGNAYAPLQYDGISKTLTFIVPLNQGANDIKIAIADLNDGVLDSGLFISGFQLISSGGGGGLFSDVNGDDKPNDLQGNDNDQIFNAGGGDDTIKAGGGDDVINGEGGNDQSSGEAGNDVINGGEGTEDSATFSGNLADYTITYDKKTGYLTVVDNRPNSPDGTDKVGSDVEFLKFADQTVPTSNYIIDDAVYLSTPGDDTYVGTATIKTVSYELALGSVKVNLALTGPQKTGHGTDTLSALDNLTGSAFADKLAGNAGDNLIKGLAGDDKIDGGAGADTLVGGAGNDGYTVDNAGDIVTEQAGEGNDSVTASISYTLTAHVEKLTLSGTAAIDGTGNDGDNTINGNGAANILQGLGGNDKLSGGAGDDTLVGGAGNDKLDGGTGADSMAGGIGDDGYTVDNAGDTVSEAAGEGYDSVTASISYTLAANVEKLTLTGSAAIDGTGNEADNSITGNGADNHLRGLEGNDKLSGGAGNDTLEGDSGNDKLDGGTGADILIGGIGNDGYVVDDAGDQVIEAAGEGYDSVSAAVSHVLADNVEKLTLLGTAAIDGTGNALANAILGNGGDNRLAGLGGNDSLTGGDGNDTLSGGLGADRLTGGAGADAFRFDVAETAANFDTIKDFVHAVDHIEISRAAFAAFGADPAGALPGAAFTTGTAAATADQHLIYNSATGALFYDPDGLGGAAQVQIALLSGKPTLTSADIVLI</sequence>
<keyword evidence="5" id="KW-1185">Reference proteome</keyword>
<dbReference type="InterPro" id="IPR018511">
    <property type="entry name" value="Hemolysin-typ_Ca-bd_CS"/>
</dbReference>
<dbReference type="PROSITE" id="PS00330">
    <property type="entry name" value="HEMOLYSIN_CALCIUM"/>
    <property type="match status" value="7"/>
</dbReference>
<dbReference type="InterPro" id="IPR050557">
    <property type="entry name" value="RTX_toxin/Mannuronan_C5-epim"/>
</dbReference>
<dbReference type="PANTHER" id="PTHR38340:SF1">
    <property type="entry name" value="S-LAYER PROTEIN"/>
    <property type="match status" value="1"/>
</dbReference>
<reference evidence="4 5" key="1">
    <citation type="submission" date="2015-10" db="EMBL/GenBank/DDBJ databases">
        <title>Draft genome sequence of Novosphingobium fuchskuhlense DSM 25065 isolated from a surface water sample of the southwest basin of Lake Grosse Fuchskuhle.</title>
        <authorList>
            <person name="Ruckert C."/>
            <person name="Winkler A."/>
            <person name="Glaeser J."/>
            <person name="Grossart H.-P."/>
            <person name="Kalinowski J."/>
            <person name="Glaeser S."/>
        </authorList>
    </citation>
    <scope>NUCLEOTIDE SEQUENCE [LARGE SCALE GENOMIC DNA]</scope>
    <source>
        <strain evidence="4 5">FNE08-7</strain>
    </source>
</reference>
<dbReference type="GO" id="GO:0005576">
    <property type="term" value="C:extracellular region"/>
    <property type="evidence" value="ECO:0007669"/>
    <property type="project" value="UniProtKB-SubCell"/>
</dbReference>
<dbReference type="PRINTS" id="PR00313">
    <property type="entry name" value="CABNDNGRPT"/>
</dbReference>
<feature type="compositionally biased region" description="Basic and acidic residues" evidence="3">
    <location>
        <begin position="637"/>
        <end position="646"/>
    </location>
</feature>
<comment type="subcellular location">
    <subcellularLocation>
        <location evidence="1">Secreted</location>
    </subcellularLocation>
</comment>
<evidence type="ECO:0000256" key="3">
    <source>
        <dbReference type="SAM" id="MobiDB-lite"/>
    </source>
</evidence>
<feature type="region of interest" description="Disordered" evidence="3">
    <location>
        <begin position="273"/>
        <end position="306"/>
    </location>
</feature>
<evidence type="ECO:0000256" key="2">
    <source>
        <dbReference type="ARBA" id="ARBA00022525"/>
    </source>
</evidence>
<dbReference type="RefSeq" id="WP_067908410.1">
    <property type="nucleotide sequence ID" value="NZ_KQ954244.1"/>
</dbReference>
<dbReference type="STRING" id="1117702.AQZ52_08435"/>
<dbReference type="InterPro" id="IPR049804">
    <property type="entry name" value="Choice_anch_L"/>
</dbReference>
<evidence type="ECO:0000313" key="4">
    <source>
        <dbReference type="EMBL" id="KUR71633.1"/>
    </source>
</evidence>